<feature type="compositionally biased region" description="Basic and acidic residues" evidence="1">
    <location>
        <begin position="210"/>
        <end position="219"/>
    </location>
</feature>
<feature type="region of interest" description="Disordered" evidence="1">
    <location>
        <begin position="72"/>
        <end position="268"/>
    </location>
</feature>
<evidence type="ECO:0000313" key="2">
    <source>
        <dbReference type="EMBL" id="GBG86640.1"/>
    </source>
</evidence>
<dbReference type="Gramene" id="GBG86640">
    <property type="protein sequence ID" value="GBG86640"/>
    <property type="gene ID" value="CBR_g41703"/>
</dbReference>
<dbReference type="EMBL" id="BFEA01000572">
    <property type="protein sequence ID" value="GBG86640.1"/>
    <property type="molecule type" value="Genomic_DNA"/>
</dbReference>
<feature type="compositionally biased region" description="Acidic residues" evidence="1">
    <location>
        <begin position="83"/>
        <end position="94"/>
    </location>
</feature>
<feature type="compositionally biased region" description="Low complexity" evidence="1">
    <location>
        <begin position="236"/>
        <end position="247"/>
    </location>
</feature>
<gene>
    <name evidence="2" type="ORF">CBR_g41703</name>
</gene>
<comment type="caution">
    <text evidence="2">The sequence shown here is derived from an EMBL/GenBank/DDBJ whole genome shotgun (WGS) entry which is preliminary data.</text>
</comment>
<evidence type="ECO:0000256" key="1">
    <source>
        <dbReference type="SAM" id="MobiDB-lite"/>
    </source>
</evidence>
<accession>A0A388LWD3</accession>
<dbReference type="AlphaFoldDB" id="A0A388LWD3"/>
<protein>
    <submittedName>
        <fullName evidence="2">Uncharacterized protein</fullName>
    </submittedName>
</protein>
<proteinExistence type="predicted"/>
<evidence type="ECO:0000313" key="3">
    <source>
        <dbReference type="Proteomes" id="UP000265515"/>
    </source>
</evidence>
<sequence>MICPWTSSCAVTRSRKRPSSLDTRTLTPLLLWSTCTDLDKDNCRYPSQGKYLVIDATDLSVWDPLIRRVNVGETSEEAREEKEGEEAVVEEVQEDDHLQYSEGQETLEEEESKSGSDDPDYHGSEDVESVEADSGEEDVESKDSGSRREDSEEGKGGSGESSGPAELNKEEEEVVAQRRQDAAEGKRSIEESERPPSKLLQGDPMLNPEPPREEIERDGGAATEGSGSRRRRRSESPTQSSPPSRTTVRLRRDAGAQALSPIIISSSP</sequence>
<feature type="compositionally biased region" description="Acidic residues" evidence="1">
    <location>
        <begin position="126"/>
        <end position="140"/>
    </location>
</feature>
<feature type="compositionally biased region" description="Basic and acidic residues" evidence="1">
    <location>
        <begin position="175"/>
        <end position="196"/>
    </location>
</feature>
<feature type="compositionally biased region" description="Basic and acidic residues" evidence="1">
    <location>
        <begin position="112"/>
        <end position="125"/>
    </location>
</feature>
<feature type="compositionally biased region" description="Basic and acidic residues" evidence="1">
    <location>
        <begin position="141"/>
        <end position="155"/>
    </location>
</feature>
<organism evidence="2 3">
    <name type="scientific">Chara braunii</name>
    <name type="common">Braun's stonewort</name>
    <dbReference type="NCBI Taxonomy" id="69332"/>
    <lineage>
        <taxon>Eukaryota</taxon>
        <taxon>Viridiplantae</taxon>
        <taxon>Streptophyta</taxon>
        <taxon>Charophyceae</taxon>
        <taxon>Charales</taxon>
        <taxon>Characeae</taxon>
        <taxon>Chara</taxon>
    </lineage>
</organism>
<reference evidence="2 3" key="1">
    <citation type="journal article" date="2018" name="Cell">
        <title>The Chara Genome: Secondary Complexity and Implications for Plant Terrestrialization.</title>
        <authorList>
            <person name="Nishiyama T."/>
            <person name="Sakayama H."/>
            <person name="Vries J.D."/>
            <person name="Buschmann H."/>
            <person name="Saint-Marcoux D."/>
            <person name="Ullrich K.K."/>
            <person name="Haas F.B."/>
            <person name="Vanderstraeten L."/>
            <person name="Becker D."/>
            <person name="Lang D."/>
            <person name="Vosolsobe S."/>
            <person name="Rombauts S."/>
            <person name="Wilhelmsson P.K.I."/>
            <person name="Janitza P."/>
            <person name="Kern R."/>
            <person name="Heyl A."/>
            <person name="Rumpler F."/>
            <person name="Villalobos L.I.A.C."/>
            <person name="Clay J.M."/>
            <person name="Skokan R."/>
            <person name="Toyoda A."/>
            <person name="Suzuki Y."/>
            <person name="Kagoshima H."/>
            <person name="Schijlen E."/>
            <person name="Tajeshwar N."/>
            <person name="Catarino B."/>
            <person name="Hetherington A.J."/>
            <person name="Saltykova A."/>
            <person name="Bonnot C."/>
            <person name="Breuninger H."/>
            <person name="Symeonidi A."/>
            <person name="Radhakrishnan G.V."/>
            <person name="Van Nieuwerburgh F."/>
            <person name="Deforce D."/>
            <person name="Chang C."/>
            <person name="Karol K.G."/>
            <person name="Hedrich R."/>
            <person name="Ulvskov P."/>
            <person name="Glockner G."/>
            <person name="Delwiche C.F."/>
            <person name="Petrasek J."/>
            <person name="Van de Peer Y."/>
            <person name="Friml J."/>
            <person name="Beilby M."/>
            <person name="Dolan L."/>
            <person name="Kohara Y."/>
            <person name="Sugano S."/>
            <person name="Fujiyama A."/>
            <person name="Delaux P.-M."/>
            <person name="Quint M."/>
            <person name="TheiBen G."/>
            <person name="Hagemann M."/>
            <person name="Harholt J."/>
            <person name="Dunand C."/>
            <person name="Zachgo S."/>
            <person name="Langdale J."/>
            <person name="Maumus F."/>
            <person name="Straeten D.V.D."/>
            <person name="Gould S.B."/>
            <person name="Rensing S.A."/>
        </authorList>
    </citation>
    <scope>NUCLEOTIDE SEQUENCE [LARGE SCALE GENOMIC DNA]</scope>
    <source>
        <strain evidence="2 3">S276</strain>
    </source>
</reference>
<name>A0A388LWD3_CHABU</name>
<keyword evidence="3" id="KW-1185">Reference proteome</keyword>
<dbReference type="Proteomes" id="UP000265515">
    <property type="component" value="Unassembled WGS sequence"/>
</dbReference>